<evidence type="ECO:0000256" key="6">
    <source>
        <dbReference type="ARBA" id="ARBA00023054"/>
    </source>
</evidence>
<evidence type="ECO:0000256" key="2">
    <source>
        <dbReference type="ARBA" id="ARBA00007112"/>
    </source>
</evidence>
<feature type="region of interest" description="Disordered" evidence="7">
    <location>
        <begin position="1"/>
        <end position="65"/>
    </location>
</feature>
<comment type="similarity">
    <text evidence="2">Belongs to the NST1 family.</text>
</comment>
<evidence type="ECO:0000313" key="9">
    <source>
        <dbReference type="Proteomes" id="UP000242146"/>
    </source>
</evidence>
<gene>
    <name evidence="8" type="ORF">DM01DRAFT_1081703</name>
</gene>
<dbReference type="AlphaFoldDB" id="A0A1X2GF03"/>
<keyword evidence="5" id="KW-0963">Cytoplasm</keyword>
<comment type="caution">
    <text evidence="8">The sequence shown here is derived from an EMBL/GenBank/DDBJ whole genome shotgun (WGS) entry which is preliminary data.</text>
</comment>
<organism evidence="8 9">
    <name type="scientific">Hesseltinella vesiculosa</name>
    <dbReference type="NCBI Taxonomy" id="101127"/>
    <lineage>
        <taxon>Eukaryota</taxon>
        <taxon>Fungi</taxon>
        <taxon>Fungi incertae sedis</taxon>
        <taxon>Mucoromycota</taxon>
        <taxon>Mucoromycotina</taxon>
        <taxon>Mucoromycetes</taxon>
        <taxon>Mucorales</taxon>
        <taxon>Cunninghamellaceae</taxon>
        <taxon>Hesseltinella</taxon>
    </lineage>
</organism>
<protein>
    <recommendedName>
        <fullName evidence="4">Stress response protein NST1</fullName>
    </recommendedName>
    <alternativeName>
        <fullName evidence="3">Stress response protein nst1</fullName>
    </alternativeName>
</protein>
<evidence type="ECO:0000256" key="1">
    <source>
        <dbReference type="ARBA" id="ARBA00004496"/>
    </source>
</evidence>
<proteinExistence type="inferred from homology"/>
<keyword evidence="6" id="KW-0175">Coiled coil</keyword>
<accession>A0A1X2GF03</accession>
<evidence type="ECO:0000256" key="4">
    <source>
        <dbReference type="ARBA" id="ARBA00020733"/>
    </source>
</evidence>
<dbReference type="Pfam" id="PF13945">
    <property type="entry name" value="NST1"/>
    <property type="match status" value="1"/>
</dbReference>
<dbReference type="Proteomes" id="UP000242146">
    <property type="component" value="Unassembled WGS sequence"/>
</dbReference>
<evidence type="ECO:0000256" key="5">
    <source>
        <dbReference type="ARBA" id="ARBA00022490"/>
    </source>
</evidence>
<comment type="subcellular location">
    <subcellularLocation>
        <location evidence="1">Cytoplasm</location>
    </subcellularLocation>
</comment>
<name>A0A1X2GF03_9FUNG</name>
<evidence type="ECO:0000313" key="8">
    <source>
        <dbReference type="EMBL" id="ORX51639.1"/>
    </source>
</evidence>
<evidence type="ECO:0000256" key="3">
    <source>
        <dbReference type="ARBA" id="ARBA00015112"/>
    </source>
</evidence>
<dbReference type="EMBL" id="MCGT01000020">
    <property type="protein sequence ID" value="ORX51639.1"/>
    <property type="molecule type" value="Genomic_DNA"/>
</dbReference>
<dbReference type="OrthoDB" id="21629at2759"/>
<evidence type="ECO:0000256" key="7">
    <source>
        <dbReference type="SAM" id="MobiDB-lite"/>
    </source>
</evidence>
<keyword evidence="9" id="KW-1185">Reference proteome</keyword>
<sequence length="220" mass="24813">MQMTKALTNSGSYTPNHSNHCSKNHTMRPTAKPADEHHHCHSPASSASTIPLSRPDDDFWSTSSSTAEERQKIREFWLLLGENERRSLVKIEKDAVLRKMKEQQKHGCNCSVCGKKRTAMEDELEVLYDAYYEELEQYANHQQQSQGYSPRNLQAAVAAALPPLALPTKRLKDLDTTLDANQLSNDITVKGKEKPEPFHSFAGNSPLTILSRPRRYSYGG</sequence>
<reference evidence="8 9" key="1">
    <citation type="submission" date="2016-07" db="EMBL/GenBank/DDBJ databases">
        <title>Pervasive Adenine N6-methylation of Active Genes in Fungi.</title>
        <authorList>
            <consortium name="DOE Joint Genome Institute"/>
            <person name="Mondo S.J."/>
            <person name="Dannebaum R.O."/>
            <person name="Kuo R.C."/>
            <person name="Labutti K."/>
            <person name="Haridas S."/>
            <person name="Kuo A."/>
            <person name="Salamov A."/>
            <person name="Ahrendt S.R."/>
            <person name="Lipzen A."/>
            <person name="Sullivan W."/>
            <person name="Andreopoulos W.B."/>
            <person name="Clum A."/>
            <person name="Lindquist E."/>
            <person name="Daum C."/>
            <person name="Ramamoorthy G.K."/>
            <person name="Gryganskyi A."/>
            <person name="Culley D."/>
            <person name="Magnuson J.K."/>
            <person name="James T.Y."/>
            <person name="O'Malley M.A."/>
            <person name="Stajich J.E."/>
            <person name="Spatafora J.W."/>
            <person name="Visel A."/>
            <person name="Grigoriev I.V."/>
        </authorList>
    </citation>
    <scope>NUCLEOTIDE SEQUENCE [LARGE SCALE GENOMIC DNA]</scope>
    <source>
        <strain evidence="8 9">NRRL 3301</strain>
    </source>
</reference>
<dbReference type="GO" id="GO:0005737">
    <property type="term" value="C:cytoplasm"/>
    <property type="evidence" value="ECO:0007669"/>
    <property type="project" value="UniProtKB-SubCell"/>
</dbReference>
<dbReference type="InterPro" id="IPR025279">
    <property type="entry name" value="NST1"/>
</dbReference>
<feature type="compositionally biased region" description="Polar residues" evidence="7">
    <location>
        <begin position="1"/>
        <end position="19"/>
    </location>
</feature>
<dbReference type="STRING" id="101127.A0A1X2GF03"/>